<proteinExistence type="predicted"/>
<protein>
    <submittedName>
        <fullName evidence="1">MC006.1R</fullName>
    </submittedName>
</protein>
<organism evidence="1 2">
    <name type="scientific">Molluscum contagiosum virus subtype 1</name>
    <name type="common">MOCV</name>
    <name type="synonym">MCVI</name>
    <dbReference type="NCBI Taxonomy" id="10280"/>
    <lineage>
        <taxon>Viruses</taxon>
        <taxon>Varidnaviria</taxon>
        <taxon>Bamfordvirae</taxon>
        <taxon>Nucleocytoviricota</taxon>
        <taxon>Pokkesviricetes</taxon>
        <taxon>Chitovirales</taxon>
        <taxon>Poxviridae</taxon>
        <taxon>Chordopoxvirinae</taxon>
        <taxon>Molluscipoxvirus</taxon>
        <taxon>Molluscipoxvirus molluscum</taxon>
        <taxon>Molluscum contagiosum virus</taxon>
    </lineage>
</organism>
<dbReference type="Proteomes" id="UP000515502">
    <property type="component" value="Segment"/>
</dbReference>
<name>A0A7G5AX06_MCV1</name>
<organismHost>
    <name type="scientific">Homo sapiens</name>
    <name type="common">Human</name>
    <dbReference type="NCBI Taxonomy" id="9606"/>
</organismHost>
<gene>
    <name evidence="1" type="primary">MC006.1R</name>
</gene>
<reference evidence="1 2" key="1">
    <citation type="submission" date="2019-07" db="EMBL/GenBank/DDBJ databases">
        <title>MOCV-1 from Australia.</title>
        <authorList>
            <person name="Sarker S."/>
        </authorList>
    </citation>
    <scope>NUCLEOTIDE SEQUENCE [LARGE SCALE GENOMIC DNA]</scope>
    <source>
        <strain evidence="1">NT2017</strain>
    </source>
</reference>
<accession>A0A7G5AX06</accession>
<sequence length="74" mass="8150">MPYLSSCALGNGGQLRASNLRRRSPLASSEHVNRPSGVCRDKTLSFLRRKAARVFRAFAHYASARARLASRTSS</sequence>
<dbReference type="EMBL" id="MN202187">
    <property type="protein sequence ID" value="QMV28507.1"/>
    <property type="molecule type" value="Genomic_DNA"/>
</dbReference>
<evidence type="ECO:0000313" key="1">
    <source>
        <dbReference type="EMBL" id="QMV28507.1"/>
    </source>
</evidence>
<evidence type="ECO:0000313" key="2">
    <source>
        <dbReference type="Proteomes" id="UP000515502"/>
    </source>
</evidence>